<evidence type="ECO:0008006" key="4">
    <source>
        <dbReference type="Google" id="ProtNLM"/>
    </source>
</evidence>
<dbReference type="PANTHER" id="PTHR33295">
    <property type="entry name" value="ATPASE"/>
    <property type="match status" value="1"/>
</dbReference>
<feature type="domain" description="DUF4143" evidence="2">
    <location>
        <begin position="206"/>
        <end position="356"/>
    </location>
</feature>
<reference evidence="3" key="1">
    <citation type="submission" date="2019-08" db="EMBL/GenBank/DDBJ databases">
        <authorList>
            <person name="Kucharzyk K."/>
            <person name="Murdoch R.W."/>
            <person name="Higgins S."/>
            <person name="Loffler F."/>
        </authorList>
    </citation>
    <scope>NUCLEOTIDE SEQUENCE</scope>
</reference>
<proteinExistence type="predicted"/>
<dbReference type="InterPro" id="IPR027417">
    <property type="entry name" value="P-loop_NTPase"/>
</dbReference>
<organism evidence="3">
    <name type="scientific">bioreactor metagenome</name>
    <dbReference type="NCBI Taxonomy" id="1076179"/>
    <lineage>
        <taxon>unclassified sequences</taxon>
        <taxon>metagenomes</taxon>
        <taxon>ecological metagenomes</taxon>
    </lineage>
</organism>
<dbReference type="SUPFAM" id="SSF52540">
    <property type="entry name" value="P-loop containing nucleoside triphosphate hydrolases"/>
    <property type="match status" value="1"/>
</dbReference>
<dbReference type="InterPro" id="IPR025420">
    <property type="entry name" value="DUF4143"/>
</dbReference>
<dbReference type="Pfam" id="PF13635">
    <property type="entry name" value="DUF4143"/>
    <property type="match status" value="1"/>
</dbReference>
<accession>A0A644XYQ2</accession>
<dbReference type="Pfam" id="PF13173">
    <property type="entry name" value="AAA_14"/>
    <property type="match status" value="1"/>
</dbReference>
<comment type="caution">
    <text evidence="3">The sequence shown here is derived from an EMBL/GenBank/DDBJ whole genome shotgun (WGS) entry which is preliminary data.</text>
</comment>
<evidence type="ECO:0000259" key="1">
    <source>
        <dbReference type="Pfam" id="PF13173"/>
    </source>
</evidence>
<sequence>MGNYINRKEYINKLLSYQDKDLIKVVSGLRRSGKSTLLEIYSEHLLGQGIGVKQIQFYNFELPENYLNKTWSDIYFEIKEKMQPNVANYIFLDEVQNIPFFEKLVDGLFASENTDLYITGSNAFMLSSELATLLSGRYIEVSILPFSFKEYLIARNINIETRYLNYETLFFDYVNETSLPKGVELREGGFDKICDYLDAIYTTIIEKDIMQRHQINDKRAFANIVKFVASNIGNQLSPGNISKTLKQDGQNIHHSTVEKYLDYLVSSFVFYKVNRFDLKGRKQLATQEKYYLVDAGLLNFLVGKERITERGHILENIVYLELIRRGYKVWTGTARNTEVDFVCKNPTGEVEYYQVAWQLSNESTIEREFGALEKINDNYPKYLLTTDSFTQNLSGIRHLNVFNWLLDV</sequence>
<evidence type="ECO:0000259" key="2">
    <source>
        <dbReference type="Pfam" id="PF13635"/>
    </source>
</evidence>
<gene>
    <name evidence="3" type="ORF">SDC9_67476</name>
</gene>
<name>A0A644XYQ2_9ZZZZ</name>
<dbReference type="PANTHER" id="PTHR33295:SF20">
    <property type="entry name" value="ATPASE"/>
    <property type="match status" value="1"/>
</dbReference>
<dbReference type="AlphaFoldDB" id="A0A644XYQ2"/>
<feature type="domain" description="AAA" evidence="1">
    <location>
        <begin position="23"/>
        <end position="152"/>
    </location>
</feature>
<dbReference type="InterPro" id="IPR041682">
    <property type="entry name" value="AAA_14"/>
</dbReference>
<dbReference type="EMBL" id="VSSQ01003507">
    <property type="protein sequence ID" value="MPM21037.1"/>
    <property type="molecule type" value="Genomic_DNA"/>
</dbReference>
<evidence type="ECO:0000313" key="3">
    <source>
        <dbReference type="EMBL" id="MPM21037.1"/>
    </source>
</evidence>
<protein>
    <recommendedName>
        <fullName evidence="4">ATPase</fullName>
    </recommendedName>
</protein>